<dbReference type="HAMAP" id="MF_00135">
    <property type="entry name" value="PRAI"/>
    <property type="match status" value="1"/>
</dbReference>
<feature type="domain" description="N-(5'phosphoribosyl) anthranilate isomerase (PRAI)" evidence="18">
    <location>
        <begin position="260"/>
        <end position="459"/>
    </location>
</feature>
<keyword evidence="7 15" id="KW-0028">Amino-acid biosynthesis</keyword>
<dbReference type="InterPro" id="IPR013798">
    <property type="entry name" value="Indole-3-glycerol_P_synth_dom"/>
</dbReference>
<comment type="similarity">
    <text evidence="15">Belongs to the TrpC family.</text>
</comment>
<dbReference type="CDD" id="cd00405">
    <property type="entry name" value="PRAI"/>
    <property type="match status" value="1"/>
</dbReference>
<evidence type="ECO:0000256" key="7">
    <source>
        <dbReference type="ARBA" id="ARBA00022605"/>
    </source>
</evidence>
<evidence type="ECO:0000256" key="6">
    <source>
        <dbReference type="ARBA" id="ARBA00009847"/>
    </source>
</evidence>
<dbReference type="GO" id="GO:0004425">
    <property type="term" value="F:indole-3-glycerol-phosphate synthase activity"/>
    <property type="evidence" value="ECO:0007669"/>
    <property type="project" value="UniProtKB-UniRule"/>
</dbReference>
<dbReference type="PANTHER" id="PTHR22854">
    <property type="entry name" value="TRYPTOPHAN BIOSYNTHESIS PROTEIN"/>
    <property type="match status" value="1"/>
</dbReference>
<proteinExistence type="inferred from homology"/>
<evidence type="ECO:0000313" key="20">
    <source>
        <dbReference type="Proteomes" id="UP000631300"/>
    </source>
</evidence>
<comment type="similarity">
    <text evidence="16">Belongs to the TrpF family.</text>
</comment>
<comment type="pathway">
    <text evidence="4 15">Amino-acid biosynthesis; L-tryptophan biosynthesis; L-tryptophan from chorismate: step 4/5.</text>
</comment>
<dbReference type="GO" id="GO:0000162">
    <property type="term" value="P:L-tryptophan biosynthetic process"/>
    <property type="evidence" value="ECO:0007669"/>
    <property type="project" value="UniProtKB-UniRule"/>
</dbReference>
<keyword evidence="11 16" id="KW-0413">Isomerase</keyword>
<comment type="similarity">
    <text evidence="5">In the N-terminal section; belongs to the TrpC family.</text>
</comment>
<dbReference type="FunFam" id="3.20.20.70:FF:000024">
    <property type="entry name" value="Indole-3-glycerol phosphate synthase"/>
    <property type="match status" value="1"/>
</dbReference>
<evidence type="ECO:0000256" key="3">
    <source>
        <dbReference type="ARBA" id="ARBA00004664"/>
    </source>
</evidence>
<keyword evidence="12 15" id="KW-0456">Lyase</keyword>
<dbReference type="InterPro" id="IPR013785">
    <property type="entry name" value="Aldolase_TIM"/>
</dbReference>
<comment type="caution">
    <text evidence="19">The sequence shown here is derived from an EMBL/GenBank/DDBJ whole genome shotgun (WGS) entry which is preliminary data.</text>
</comment>
<gene>
    <name evidence="19" type="primary">trpCF</name>
    <name evidence="15" type="synonym">trpC</name>
    <name evidence="16" type="synonym">trpF</name>
    <name evidence="19" type="ORF">GCM10007391_04570</name>
</gene>
<dbReference type="InterPro" id="IPR001240">
    <property type="entry name" value="PRAI_dom"/>
</dbReference>
<dbReference type="RefSeq" id="WP_189403459.1">
    <property type="nucleotide sequence ID" value="NZ_BMXP01000001.1"/>
</dbReference>
<organism evidence="19 20">
    <name type="scientific">Alteromonas halophila</name>
    <dbReference type="NCBI Taxonomy" id="516698"/>
    <lineage>
        <taxon>Bacteria</taxon>
        <taxon>Pseudomonadati</taxon>
        <taxon>Pseudomonadota</taxon>
        <taxon>Gammaproteobacteria</taxon>
        <taxon>Alteromonadales</taxon>
        <taxon>Alteromonadaceae</taxon>
        <taxon>Alteromonas/Salinimonas group</taxon>
        <taxon>Alteromonas</taxon>
    </lineage>
</organism>
<dbReference type="GO" id="GO:0004640">
    <property type="term" value="F:phosphoribosylanthranilate isomerase activity"/>
    <property type="evidence" value="ECO:0007669"/>
    <property type="project" value="UniProtKB-UniRule"/>
</dbReference>
<dbReference type="InterPro" id="IPR045186">
    <property type="entry name" value="Indole-3-glycerol_P_synth"/>
</dbReference>
<evidence type="ECO:0000256" key="9">
    <source>
        <dbReference type="ARBA" id="ARBA00022822"/>
    </source>
</evidence>
<dbReference type="AlphaFoldDB" id="A0A918JEC8"/>
<comment type="function">
    <text evidence="14">Bifunctional enzyme that catalyzes two sequential steps of tryptophan biosynthetic pathway. The first reaction is catalyzed by the isomerase, coded by the TrpF domain; the second reaction is catalyzed by the synthase, coded by the TrpC domain.</text>
</comment>
<evidence type="ECO:0000256" key="1">
    <source>
        <dbReference type="ARBA" id="ARBA00001164"/>
    </source>
</evidence>
<keyword evidence="20" id="KW-1185">Reference proteome</keyword>
<evidence type="ECO:0000259" key="18">
    <source>
        <dbReference type="Pfam" id="PF00697"/>
    </source>
</evidence>
<sequence>MANVLEKIVANKREELISRKESLPLSEFKEALRPSDKSLFAALSTPNAGYILECKKASPSKGLIREPFDLDEIIAAYGPHAAGISVLTDEKYFQGSYDYLTYVTQRVEQPVLNKDFFVDPYQVYLARYYHADAILLMLSVLSDDEYRELASVADALHLDILTEVSNSEEMQRAIALKASIIGINNRNLRDLSTDLATTETLVPLLDAAEHDFVVISESGIYTHQDVLRLAPYCDGFLVGSALMAQPDLPRAVAAMIYGSVKVCGLTSAEDARIAQQAGASYLGLIFAEKSPRCVDEQTARQITDAVPGHYVGVFVNHAPEKVAQLAQMLNLTAVQLHGNEDKHYRRQLASLLPERCAVWQAVGVSDAIPDTLDTLMTTSSVDNVLLDCQVGNQHGGTGQQFNWDLLDSINNKHRLILAGGINADNALDAVATGVAVIDVNSGVETAPGKKSAEKIHTLFAQLRQY</sequence>
<keyword evidence="9 15" id="KW-0822">Tryptophan biosynthesis</keyword>
<reference evidence="19" key="2">
    <citation type="submission" date="2020-09" db="EMBL/GenBank/DDBJ databases">
        <authorList>
            <person name="Sun Q."/>
            <person name="Kim S."/>
        </authorList>
    </citation>
    <scope>NUCLEOTIDE SEQUENCE</scope>
    <source>
        <strain evidence="19">KCTC 22164</strain>
    </source>
</reference>
<comment type="catalytic activity">
    <reaction evidence="1 16">
        <text>N-(5-phospho-beta-D-ribosyl)anthranilate = 1-(2-carboxyphenylamino)-1-deoxy-D-ribulose 5-phosphate</text>
        <dbReference type="Rhea" id="RHEA:21540"/>
        <dbReference type="ChEBI" id="CHEBI:18277"/>
        <dbReference type="ChEBI" id="CHEBI:58613"/>
        <dbReference type="EC" id="5.3.1.24"/>
    </reaction>
</comment>
<evidence type="ECO:0000256" key="12">
    <source>
        <dbReference type="ARBA" id="ARBA00023239"/>
    </source>
</evidence>
<dbReference type="InterPro" id="IPR011060">
    <property type="entry name" value="RibuloseP-bd_barrel"/>
</dbReference>
<accession>A0A918JEC8</accession>
<evidence type="ECO:0000256" key="2">
    <source>
        <dbReference type="ARBA" id="ARBA00001633"/>
    </source>
</evidence>
<comment type="catalytic activity">
    <reaction evidence="2 15">
        <text>1-(2-carboxyphenylamino)-1-deoxy-D-ribulose 5-phosphate + H(+) = (1S,2R)-1-C-(indol-3-yl)glycerol 3-phosphate + CO2 + H2O</text>
        <dbReference type="Rhea" id="RHEA:23476"/>
        <dbReference type="ChEBI" id="CHEBI:15377"/>
        <dbReference type="ChEBI" id="CHEBI:15378"/>
        <dbReference type="ChEBI" id="CHEBI:16526"/>
        <dbReference type="ChEBI" id="CHEBI:58613"/>
        <dbReference type="ChEBI" id="CHEBI:58866"/>
        <dbReference type="EC" id="4.1.1.48"/>
    </reaction>
</comment>
<evidence type="ECO:0000256" key="11">
    <source>
        <dbReference type="ARBA" id="ARBA00023235"/>
    </source>
</evidence>
<dbReference type="EMBL" id="BMXP01000001">
    <property type="protein sequence ID" value="GGW75385.1"/>
    <property type="molecule type" value="Genomic_DNA"/>
</dbReference>
<dbReference type="Pfam" id="PF00697">
    <property type="entry name" value="PRAI"/>
    <property type="match status" value="1"/>
</dbReference>
<keyword evidence="8 15" id="KW-0210">Decarboxylase</keyword>
<dbReference type="PANTHER" id="PTHR22854:SF2">
    <property type="entry name" value="INDOLE-3-GLYCEROL-PHOSPHATE SYNTHASE"/>
    <property type="match status" value="1"/>
</dbReference>
<comment type="pathway">
    <text evidence="3 16">Amino-acid biosynthesis; L-tryptophan biosynthesis; L-tryptophan from chorismate: step 3/5.</text>
</comment>
<dbReference type="NCBIfam" id="NF006945">
    <property type="entry name" value="PRK09427.1"/>
    <property type="match status" value="1"/>
</dbReference>
<evidence type="ECO:0000313" key="19">
    <source>
        <dbReference type="EMBL" id="GGW75385.1"/>
    </source>
</evidence>
<dbReference type="Pfam" id="PF00218">
    <property type="entry name" value="IGPS"/>
    <property type="match status" value="1"/>
</dbReference>
<keyword evidence="10 15" id="KW-0057">Aromatic amino acid biosynthesis</keyword>
<evidence type="ECO:0000256" key="14">
    <source>
        <dbReference type="ARBA" id="ARBA00025592"/>
    </source>
</evidence>
<evidence type="ECO:0000256" key="8">
    <source>
        <dbReference type="ARBA" id="ARBA00022793"/>
    </source>
</evidence>
<dbReference type="SUPFAM" id="SSF51366">
    <property type="entry name" value="Ribulose-phoshate binding barrel"/>
    <property type="match status" value="2"/>
</dbReference>
<dbReference type="InterPro" id="IPR001468">
    <property type="entry name" value="Indole-3-GlycerolPSynthase_CS"/>
</dbReference>
<keyword evidence="13" id="KW-0511">Multifunctional enzyme</keyword>
<dbReference type="HAMAP" id="MF_00134_B">
    <property type="entry name" value="IGPS_B"/>
    <property type="match status" value="1"/>
</dbReference>
<evidence type="ECO:0000259" key="17">
    <source>
        <dbReference type="Pfam" id="PF00218"/>
    </source>
</evidence>
<dbReference type="EC" id="4.1.1.48" evidence="15"/>
<evidence type="ECO:0000256" key="5">
    <source>
        <dbReference type="ARBA" id="ARBA00007902"/>
    </source>
</evidence>
<dbReference type="Gene3D" id="3.20.20.70">
    <property type="entry name" value="Aldolase class I"/>
    <property type="match status" value="2"/>
</dbReference>
<comment type="similarity">
    <text evidence="6">In the C-terminal section; belongs to the TrpF family.</text>
</comment>
<dbReference type="EC" id="5.3.1.24" evidence="16"/>
<dbReference type="CDD" id="cd00331">
    <property type="entry name" value="IGPS"/>
    <property type="match status" value="1"/>
</dbReference>
<name>A0A918JEC8_9ALTE</name>
<dbReference type="Proteomes" id="UP000631300">
    <property type="component" value="Unassembled WGS sequence"/>
</dbReference>
<reference evidence="19" key="1">
    <citation type="journal article" date="2014" name="Int. J. Syst. Evol. Microbiol.">
        <title>Complete genome sequence of Corynebacterium casei LMG S-19264T (=DSM 44701T), isolated from a smear-ripened cheese.</title>
        <authorList>
            <consortium name="US DOE Joint Genome Institute (JGI-PGF)"/>
            <person name="Walter F."/>
            <person name="Albersmeier A."/>
            <person name="Kalinowski J."/>
            <person name="Ruckert C."/>
        </authorList>
    </citation>
    <scope>NUCLEOTIDE SEQUENCE</scope>
    <source>
        <strain evidence="19">KCTC 22164</strain>
    </source>
</reference>
<dbReference type="PROSITE" id="PS00614">
    <property type="entry name" value="IGPS"/>
    <property type="match status" value="1"/>
</dbReference>
<evidence type="ECO:0000256" key="13">
    <source>
        <dbReference type="ARBA" id="ARBA00023268"/>
    </source>
</evidence>
<protein>
    <recommendedName>
        <fullName evidence="15 16">Multifunctional fusion protein</fullName>
    </recommendedName>
    <domain>
        <recommendedName>
            <fullName evidence="15">Indole-3-glycerol phosphate synthase</fullName>
            <shortName evidence="15">IGPS</shortName>
            <ecNumber evidence="15">4.1.1.48</ecNumber>
        </recommendedName>
    </domain>
    <domain>
        <recommendedName>
            <fullName evidence="16">N-(5'-phosphoribosyl)anthranilate isomerase</fullName>
            <shortName evidence="16">PRAI</shortName>
            <ecNumber evidence="16">5.3.1.24</ecNumber>
        </recommendedName>
    </domain>
</protein>
<feature type="domain" description="Indole-3-glycerol phosphate synthase" evidence="17">
    <location>
        <begin position="5"/>
        <end position="253"/>
    </location>
</feature>
<evidence type="ECO:0000256" key="16">
    <source>
        <dbReference type="HAMAP-Rule" id="MF_00135"/>
    </source>
</evidence>
<evidence type="ECO:0000256" key="4">
    <source>
        <dbReference type="ARBA" id="ARBA00004696"/>
    </source>
</evidence>
<evidence type="ECO:0000256" key="15">
    <source>
        <dbReference type="HAMAP-Rule" id="MF_00134"/>
    </source>
</evidence>
<evidence type="ECO:0000256" key="10">
    <source>
        <dbReference type="ARBA" id="ARBA00023141"/>
    </source>
</evidence>